<keyword evidence="2" id="KW-0964">Secreted</keyword>
<feature type="domain" description="DUF7933" evidence="7">
    <location>
        <begin position="1028"/>
        <end position="1151"/>
    </location>
</feature>
<dbReference type="Pfam" id="PF25564">
    <property type="entry name" value="DUF7933"/>
    <property type="match status" value="8"/>
</dbReference>
<comment type="subcellular location">
    <subcellularLocation>
        <location evidence="1">Secreted</location>
    </subcellularLocation>
</comment>
<keyword evidence="9" id="KW-1185">Reference proteome</keyword>
<evidence type="ECO:0000256" key="1">
    <source>
        <dbReference type="ARBA" id="ARBA00004613"/>
    </source>
</evidence>
<organism evidence="8 9">
    <name type="scientific">Marinobacter salexigens</name>
    <dbReference type="NCBI Taxonomy" id="1925763"/>
    <lineage>
        <taxon>Bacteria</taxon>
        <taxon>Pseudomonadati</taxon>
        <taxon>Pseudomonadota</taxon>
        <taxon>Gammaproteobacteria</taxon>
        <taxon>Pseudomonadales</taxon>
        <taxon>Marinobacteraceae</taxon>
        <taxon>Marinobacter</taxon>
    </lineage>
</organism>
<feature type="domain" description="SD-repeat containing protein B" evidence="6">
    <location>
        <begin position="1947"/>
        <end position="2028"/>
    </location>
</feature>
<feature type="domain" description="DUF7933" evidence="7">
    <location>
        <begin position="1301"/>
        <end position="1428"/>
    </location>
</feature>
<comment type="caution">
    <text evidence="8">The sequence shown here is derived from an EMBL/GenBank/DDBJ whole genome shotgun (WGS) entry which is preliminary data.</text>
</comment>
<feature type="domain" description="SD-repeat containing protein B" evidence="6">
    <location>
        <begin position="2067"/>
        <end position="2132"/>
    </location>
</feature>
<feature type="domain" description="SD-repeat containing protein B" evidence="6">
    <location>
        <begin position="1701"/>
        <end position="1779"/>
    </location>
</feature>
<dbReference type="InterPro" id="IPR033764">
    <property type="entry name" value="Sdr_B"/>
</dbReference>
<evidence type="ECO:0000313" key="8">
    <source>
        <dbReference type="EMBL" id="MBU2874651.1"/>
    </source>
</evidence>
<feature type="domain" description="DUF7933" evidence="7">
    <location>
        <begin position="333"/>
        <end position="466"/>
    </location>
</feature>
<evidence type="ECO:0000256" key="3">
    <source>
        <dbReference type="ARBA" id="ARBA00022729"/>
    </source>
</evidence>
<evidence type="ECO:0000256" key="2">
    <source>
        <dbReference type="ARBA" id="ARBA00022525"/>
    </source>
</evidence>
<feature type="region of interest" description="Disordered" evidence="4">
    <location>
        <begin position="148"/>
        <end position="167"/>
    </location>
</feature>
<dbReference type="Proteomes" id="UP000753376">
    <property type="component" value="Unassembled WGS sequence"/>
</dbReference>
<feature type="domain" description="DUF7933" evidence="7">
    <location>
        <begin position="612"/>
        <end position="721"/>
    </location>
</feature>
<dbReference type="RefSeq" id="WP_216008474.1">
    <property type="nucleotide sequence ID" value="NZ_JAHKPV010000019.1"/>
</dbReference>
<feature type="domain" description="DUF7933" evidence="7">
    <location>
        <begin position="55"/>
        <end position="164"/>
    </location>
</feature>
<proteinExistence type="predicted"/>
<dbReference type="InterPro" id="IPR051417">
    <property type="entry name" value="SDr/BOS_complex"/>
</dbReference>
<feature type="domain" description="SD-repeat containing protein B" evidence="6">
    <location>
        <begin position="1578"/>
        <end position="1689"/>
    </location>
</feature>
<feature type="chain" id="PRO_5045954027" evidence="5">
    <location>
        <begin position="32"/>
        <end position="2673"/>
    </location>
</feature>
<feature type="domain" description="DUF7933" evidence="7">
    <location>
        <begin position="761"/>
        <end position="880"/>
    </location>
</feature>
<dbReference type="InterPro" id="IPR057693">
    <property type="entry name" value="DUF7933"/>
</dbReference>
<feature type="compositionally biased region" description="Polar residues" evidence="4">
    <location>
        <begin position="158"/>
        <end position="167"/>
    </location>
</feature>
<feature type="domain" description="DUF7933" evidence="7">
    <location>
        <begin position="902"/>
        <end position="1020"/>
    </location>
</feature>
<feature type="signal peptide" evidence="5">
    <location>
        <begin position="1"/>
        <end position="31"/>
    </location>
</feature>
<dbReference type="NCBIfam" id="TIGR01451">
    <property type="entry name" value="B_ant_repeat"/>
    <property type="match status" value="1"/>
</dbReference>
<feature type="domain" description="DUF7933" evidence="7">
    <location>
        <begin position="1191"/>
        <end position="1295"/>
    </location>
</feature>
<gene>
    <name evidence="8" type="ORF">KO508_11635</name>
</gene>
<keyword evidence="3 5" id="KW-0732">Signal</keyword>
<sequence>MSSSEIMQRFVRLLVSLSFMCSMMLPALVHADIGVSKTRAAGYSGTKYVGDIDAFRIRLTNNDANDSITAVSFTDNMPPGFRVAGAGLVSTDCEDGAGNPVGFAGTVTAPLGSNTFALAGGVIPPRNGGGVAGYCELTVEVTSTTAGTGTNELPVGSVTGTRNGSNVSNVDPAVQSLNFLALDLPTIDKSFSNSEIVKAEEPTRLTITISNNASQPLPLNNVGDSPAFAIRDRLSDYGLRVAATPDTQIACGSNPPAFAPVAGAGTVVATGGIVAANSSCQLSVMVVADGVNNAYSTGITNVIDRNVDFGNKRGLTPSSNASASLSVTAPLRVSKSFTPATISANQESTLLIRLTNASPLTVMQLGAFSDDIDGAASNLQISSPPTATCTGGSSLSGLAGQGSQNLTFTSGTLEPNTNCQITVPYTATLDAAGTAQTFTNTIPAGSVAVTSPAGVFSQQAVASVNVADRFRVEKSRSPSVVAPGNPVRFDVSVRNFSIQPQTVTVTDNLPAGMQLLGVAESYPAPALSGTSCSNLNVAGTPEVPTFTFNMPAGSDGSPAACSVRFWAMAPEGAPAGATIINEIGSGDVCGGGICSDTSASAGFDISSSTLAVEKVFDAADKPEGTPATMTLSLVNWSAQPITGVTLTDSLPIGNNGTQMRVASPNNASNTCGGVISALPDSDEVVLSGATVPARSGLGVGAAGRCTLTVNVSGAAGSYVNSLPPGAATGTEVLADGVTTRTTESSGPVNRSINFLSALSGSKSFFPNTIQAGGRSTVTIRLENSLPGVLSDVSLTDNLPVGMLVADPSNAYSTCAGTPVINAQPGAGTVGLSGAQIATGSCDLLFDVTATGGSNWVNTIAAGQLTAAGGVQNVGPFSATLQNAAGGGLTVSLNHASASLSAPGAATQLTITLFNNGTLDLTNLNLPSYFTDTGLASGNLTGELIASSPNASTTCADGVVSVAPGSTELSLTGASLATGQSCDVIVDVTMDTTGTVTATIPAGGITTAQGITNADPALSSLQTSAGLGVVKDFNPQVVSPGERSRLRITLYNPTTQVVRNLALVDDFPSGLVVASPPNVLSTCQGSLNSTTDQFSITGGEIAAGTSTGPASCYLEIDVVAANQGDYDNLIPAGDVTGQIGGSPVSNNDPAQGTLRARSGLEVHKAIETLTLDAGNPAGFSTGIAQGSASTPYRLSIRVRNPNNIALNGLAFTDNLPSGLVIAQTPNAANTCSGSVTVTPSGQTVRLTGGVILANTDCTVSVDVLSNVAGTYTNTLPTGAIRTTEGVTNSEATRARIVISSPPTVAKQFEPAVIAQNGISRLTIYVNNPNDSAMTLASDLTDTLPVSPGPVVVATSPNIGGTCTAANITAVAGAATVALANGTVVPSGGCTIEVDVTASASGEHTNIIDAGALETDLGNNAQPAYASLAVSTLGYVSGRVYLDNNLTDGQVYVPGVDDPLIGVAIELRNGSDCTGALVSGIPTLQNPVQTSGSGNYLFSGLPAGTYSVCQNEQPTGSLNADPIAGSINTLNGSTGVPGVAFNPASGSPFSQITGIVLGANGSGEVSGSVNNLFPEVAPSRLGGTVYIDLDNDGVRQGSETGLPGVAVNLSGTDWQGRTITRATTTNSNGDYVFEDLPPGEYTVTEPSQPAGTANGITSAGTTGGNPSAVNVLPSNIQNIVLAPATSLEDLNFGELATGRSIFGRVFHDRDKNGVFDGSDRGLSGQLIVLSGVDISGNLVNVNRVTNDDGTYAFTDLPPGEYDVTQPNQPSGYRNGETLAGSAGGVATLPEVLPSAISQIDLTVTRISVGNDFGEIAIPAPPGRTVTGRVFHDLDKNDLFDGADTGLGGQLIVLVGRDLSNNVVRETTTTSTDGTYAFYNLPPGIYGVTQPNQPSGLMNGSTVPGTAGGNATAQTTTPSAIFSIDLRSTLDSHENNFAEWSGLAGDTRTISGRIFHDRNINDLFDGDDNGLSGQRVLLSGVDIDGNPVSASVVTNSDGTYMFAELPPGVYHVTQPDQPDGLLNGETIAGTAGGQATPVEVVPSAISGIDVTTVLDSENNDFAEWTIPSLSGRVWRDTNHDDVYDPGEISIPGWTVELWRNGVKLAEMLTDTDGGYEFSNLTPGGGYEVRFREPSSGSYFGRPVPNESGAEFSVGVVGPGNPVGADNTTGSLSEMTIPGGRNIREHSLPLDPAGIVYDAVSRLPVPGATVTISGPSGFSAADVLGGSTNHVTGSDGFYQFLLLDTAPSGTYTLTVTPPSGYLPAPSQLIEECNNTLTVGAVPDPALVQSSNQPPSELSPIHDPLGCPTGSASLTTGANSTQYFTSFEFDGSSADVVNNHLPVDPISNGAIFMTKTTPKISVNRGELVPYVLTATNTLTMNLPDITIADQIPSGFQYVSGSARIDGVPVEPVVQGKLLQWPEQNLIGGQTLTVQLLLVVGSGVGFDDYVNQGWASSELASQRLSNVATATVRVTPDPTFDCSDIIGTVYDDENRNGYQDSGESGLPGVRLATTHGWLVTSDEFGRYHVACADVPSEMRGSNFIIKVDERTLPSGYRIMTENPRVVRITQGRITKANFGASIHRVIRLDLSSEAFNSDNELSPTYQKRMHEVLDLLHAEPSILRIAYRMPMDSSVDQAHERIGYARDWITERWEPRDCCYDLQLEEEIVPATDSVEVIR</sequence>
<evidence type="ECO:0000259" key="7">
    <source>
        <dbReference type="Pfam" id="PF25564"/>
    </source>
</evidence>
<evidence type="ECO:0000313" key="9">
    <source>
        <dbReference type="Proteomes" id="UP000753376"/>
    </source>
</evidence>
<accession>A0ABS6A9E2</accession>
<name>A0ABS6A9E2_9GAMM</name>
<dbReference type="InterPro" id="IPR047589">
    <property type="entry name" value="DUF11_rpt"/>
</dbReference>
<evidence type="ECO:0000256" key="5">
    <source>
        <dbReference type="SAM" id="SignalP"/>
    </source>
</evidence>
<feature type="domain" description="SD-repeat containing protein B" evidence="6">
    <location>
        <begin position="1825"/>
        <end position="1906"/>
    </location>
</feature>
<protein>
    <submittedName>
        <fullName evidence="8">DUF11 domain-containing protein</fullName>
    </submittedName>
</protein>
<reference evidence="8 9" key="1">
    <citation type="submission" date="2021-05" db="EMBL/GenBank/DDBJ databases">
        <title>Draft genomes of bacteria isolated from model marine particles.</title>
        <authorList>
            <person name="Datta M.S."/>
            <person name="Schwartzman J.A."/>
            <person name="Enke T.N."/>
            <person name="Saavedra J."/>
            <person name="Cermak N."/>
            <person name="Cordero O.X."/>
        </authorList>
    </citation>
    <scope>NUCLEOTIDE SEQUENCE [LARGE SCALE GENOMIC DNA]</scope>
    <source>
        <strain evidence="8 9">D2M19</strain>
    </source>
</reference>
<dbReference type="EMBL" id="JAHKPV010000019">
    <property type="protein sequence ID" value="MBU2874651.1"/>
    <property type="molecule type" value="Genomic_DNA"/>
</dbReference>
<evidence type="ECO:0000259" key="6">
    <source>
        <dbReference type="Pfam" id="PF17210"/>
    </source>
</evidence>
<dbReference type="Pfam" id="PF17210">
    <property type="entry name" value="SdrD_B"/>
    <property type="match status" value="5"/>
</dbReference>
<evidence type="ECO:0000256" key="4">
    <source>
        <dbReference type="SAM" id="MobiDB-lite"/>
    </source>
</evidence>
<dbReference type="PANTHER" id="PTHR23303">
    <property type="entry name" value="CARBOXYPEPTIDASE REGULATORY REGION-CONTAINING"/>
    <property type="match status" value="1"/>
</dbReference>